<keyword evidence="2" id="KW-0378">Hydrolase</keyword>
<dbReference type="PANTHER" id="PTHR43019">
    <property type="entry name" value="SERINE ENDOPROTEASE DEGS"/>
    <property type="match status" value="1"/>
</dbReference>
<gene>
    <name evidence="2" type="ORF">D1Z90_13895</name>
</gene>
<dbReference type="EMBL" id="QZCH01000018">
    <property type="protein sequence ID" value="RJG42366.1"/>
    <property type="molecule type" value="Genomic_DNA"/>
</dbReference>
<keyword evidence="1" id="KW-0732">Signal</keyword>
<dbReference type="OrthoDB" id="212300at2"/>
<sequence>MRLVVVLWILLCFPVQAGLPETVASIKPSIVGVGSYHPSANPRAKFSGTGFVVGDGSLVVTNYHVLPSKMDGAKQERLVIFVGQGKKPKVVDVSVLAKDRVHDLALLKIKGAKLKPLKISGQGVREGQSIAFTGYPIGTILGLYASTHRGIVSAISPIAIPQISSKQLSPRMLKQLKKPYQVYHLDATAYPGNSGSPLYNPNTGAVIGVINKVFIQESKETNAISNPSGITYAIPAKHIKVLMSRQQ</sequence>
<dbReference type="Pfam" id="PF13365">
    <property type="entry name" value="Trypsin_2"/>
    <property type="match status" value="1"/>
</dbReference>
<accession>A0A418YCY7</accession>
<name>A0A418YCY7_9GAMM</name>
<evidence type="ECO:0000313" key="2">
    <source>
        <dbReference type="EMBL" id="RJG42366.1"/>
    </source>
</evidence>
<dbReference type="AlphaFoldDB" id="A0A418YCY7"/>
<protein>
    <submittedName>
        <fullName evidence="2">Serine protease</fullName>
    </submittedName>
</protein>
<evidence type="ECO:0000256" key="1">
    <source>
        <dbReference type="SAM" id="SignalP"/>
    </source>
</evidence>
<dbReference type="SUPFAM" id="SSF50494">
    <property type="entry name" value="Trypsin-like serine proteases"/>
    <property type="match status" value="1"/>
</dbReference>
<comment type="caution">
    <text evidence="2">The sequence shown here is derived from an EMBL/GenBank/DDBJ whole genome shotgun (WGS) entry which is preliminary data.</text>
</comment>
<evidence type="ECO:0000313" key="3">
    <source>
        <dbReference type="Proteomes" id="UP000283255"/>
    </source>
</evidence>
<dbReference type="InterPro" id="IPR009003">
    <property type="entry name" value="Peptidase_S1_PA"/>
</dbReference>
<dbReference type="GO" id="GO:0006508">
    <property type="term" value="P:proteolysis"/>
    <property type="evidence" value="ECO:0007669"/>
    <property type="project" value="UniProtKB-KW"/>
</dbReference>
<keyword evidence="2" id="KW-0645">Protease</keyword>
<feature type="signal peptide" evidence="1">
    <location>
        <begin position="1"/>
        <end position="17"/>
    </location>
</feature>
<dbReference type="InterPro" id="IPR043504">
    <property type="entry name" value="Peptidase_S1_PA_chymotrypsin"/>
</dbReference>
<dbReference type="PANTHER" id="PTHR43019:SF23">
    <property type="entry name" value="PROTEASE DO-LIKE 5, CHLOROPLASTIC"/>
    <property type="match status" value="1"/>
</dbReference>
<reference evidence="2 3" key="2">
    <citation type="submission" date="2019-01" db="EMBL/GenBank/DDBJ databases">
        <title>Motilimonas pumilus sp. nov., isolated from the gut of sea cucumber (Apostichopus japonicus).</title>
        <authorList>
            <person name="Wang F.-Q."/>
            <person name="Ren L.-H."/>
            <person name="Lin Y.-W."/>
            <person name="Sun G.-H."/>
            <person name="Du Z.-J."/>
            <person name="Zhao J.-X."/>
            <person name="Liu X.-J."/>
            <person name="Liu L.-J."/>
        </authorList>
    </citation>
    <scope>NUCLEOTIDE SEQUENCE [LARGE SCALE GENOMIC DNA]</scope>
    <source>
        <strain evidence="2 3">PLHSC7-2</strain>
    </source>
</reference>
<organism evidence="2 3">
    <name type="scientific">Motilimonas pumila</name>
    <dbReference type="NCBI Taxonomy" id="2303987"/>
    <lineage>
        <taxon>Bacteria</taxon>
        <taxon>Pseudomonadati</taxon>
        <taxon>Pseudomonadota</taxon>
        <taxon>Gammaproteobacteria</taxon>
        <taxon>Alteromonadales</taxon>
        <taxon>Alteromonadales genera incertae sedis</taxon>
        <taxon>Motilimonas</taxon>
    </lineage>
</organism>
<dbReference type="RefSeq" id="WP_119911382.1">
    <property type="nucleotide sequence ID" value="NZ_QZCH01000018.1"/>
</dbReference>
<keyword evidence="3" id="KW-1185">Reference proteome</keyword>
<dbReference type="GO" id="GO:0008233">
    <property type="term" value="F:peptidase activity"/>
    <property type="evidence" value="ECO:0007669"/>
    <property type="project" value="UniProtKB-KW"/>
</dbReference>
<dbReference type="Proteomes" id="UP000283255">
    <property type="component" value="Unassembled WGS sequence"/>
</dbReference>
<reference evidence="2 3" key="1">
    <citation type="submission" date="2018-09" db="EMBL/GenBank/DDBJ databases">
        <authorList>
            <person name="Wang F."/>
        </authorList>
    </citation>
    <scope>NUCLEOTIDE SEQUENCE [LARGE SCALE GENOMIC DNA]</scope>
    <source>
        <strain evidence="2 3">PLHSC7-2</strain>
    </source>
</reference>
<dbReference type="Gene3D" id="2.40.10.10">
    <property type="entry name" value="Trypsin-like serine proteases"/>
    <property type="match status" value="2"/>
</dbReference>
<proteinExistence type="predicted"/>
<feature type="chain" id="PRO_5019194160" evidence="1">
    <location>
        <begin position="18"/>
        <end position="247"/>
    </location>
</feature>